<comment type="caution">
    <text evidence="2">The sequence shown here is derived from an EMBL/GenBank/DDBJ whole genome shotgun (WGS) entry which is preliminary data.</text>
</comment>
<gene>
    <name evidence="2" type="ORF">PIB30_111128</name>
</gene>
<sequence>SEWRRGLKRKASWDFPAPSSSYAKRQGYQSESLGGQENTSREAYNCKKNRVHKVTKACPAKASRE</sequence>
<evidence type="ECO:0000313" key="2">
    <source>
        <dbReference type="EMBL" id="MED6142173.1"/>
    </source>
</evidence>
<evidence type="ECO:0000256" key="1">
    <source>
        <dbReference type="SAM" id="MobiDB-lite"/>
    </source>
</evidence>
<organism evidence="2 3">
    <name type="scientific">Stylosanthes scabra</name>
    <dbReference type="NCBI Taxonomy" id="79078"/>
    <lineage>
        <taxon>Eukaryota</taxon>
        <taxon>Viridiplantae</taxon>
        <taxon>Streptophyta</taxon>
        <taxon>Embryophyta</taxon>
        <taxon>Tracheophyta</taxon>
        <taxon>Spermatophyta</taxon>
        <taxon>Magnoliopsida</taxon>
        <taxon>eudicotyledons</taxon>
        <taxon>Gunneridae</taxon>
        <taxon>Pentapetalae</taxon>
        <taxon>rosids</taxon>
        <taxon>fabids</taxon>
        <taxon>Fabales</taxon>
        <taxon>Fabaceae</taxon>
        <taxon>Papilionoideae</taxon>
        <taxon>50 kb inversion clade</taxon>
        <taxon>dalbergioids sensu lato</taxon>
        <taxon>Dalbergieae</taxon>
        <taxon>Pterocarpus clade</taxon>
        <taxon>Stylosanthes</taxon>
    </lineage>
</organism>
<keyword evidence="3" id="KW-1185">Reference proteome</keyword>
<dbReference type="Proteomes" id="UP001341840">
    <property type="component" value="Unassembled WGS sequence"/>
</dbReference>
<feature type="compositionally biased region" description="Polar residues" evidence="1">
    <location>
        <begin position="18"/>
        <end position="42"/>
    </location>
</feature>
<proteinExistence type="predicted"/>
<feature type="non-terminal residue" evidence="2">
    <location>
        <position position="1"/>
    </location>
</feature>
<feature type="compositionally biased region" description="Basic residues" evidence="1">
    <location>
        <begin position="1"/>
        <end position="10"/>
    </location>
</feature>
<dbReference type="EMBL" id="JASCZI010067225">
    <property type="protein sequence ID" value="MED6142173.1"/>
    <property type="molecule type" value="Genomic_DNA"/>
</dbReference>
<reference evidence="2 3" key="1">
    <citation type="journal article" date="2023" name="Plants (Basel)">
        <title>Bridging the Gap: Combining Genomics and Transcriptomics Approaches to Understand Stylosanthes scabra, an Orphan Legume from the Brazilian Caatinga.</title>
        <authorList>
            <person name="Ferreira-Neto J.R.C."/>
            <person name="da Silva M.D."/>
            <person name="Binneck E."/>
            <person name="de Melo N.F."/>
            <person name="da Silva R.H."/>
            <person name="de Melo A.L.T.M."/>
            <person name="Pandolfi V."/>
            <person name="Bustamante F.O."/>
            <person name="Brasileiro-Vidal A.C."/>
            <person name="Benko-Iseppon A.M."/>
        </authorList>
    </citation>
    <scope>NUCLEOTIDE SEQUENCE [LARGE SCALE GENOMIC DNA]</scope>
    <source>
        <tissue evidence="2">Leaves</tissue>
    </source>
</reference>
<accession>A0ABU6T2G7</accession>
<name>A0ABU6T2G7_9FABA</name>
<protein>
    <submittedName>
        <fullName evidence="2">Uncharacterized protein</fullName>
    </submittedName>
</protein>
<evidence type="ECO:0000313" key="3">
    <source>
        <dbReference type="Proteomes" id="UP001341840"/>
    </source>
</evidence>
<feature type="region of interest" description="Disordered" evidence="1">
    <location>
        <begin position="1"/>
        <end position="47"/>
    </location>
</feature>